<dbReference type="AlphaFoldDB" id="A0A3S5AA27"/>
<feature type="chain" id="PRO_5018615322" description="Secreted protein" evidence="2">
    <location>
        <begin position="28"/>
        <end position="238"/>
    </location>
</feature>
<evidence type="ECO:0000313" key="3">
    <source>
        <dbReference type="EMBL" id="VEL15661.1"/>
    </source>
</evidence>
<accession>A0A3S5AA27</accession>
<comment type="caution">
    <text evidence="3">The sequence shown here is derived from an EMBL/GenBank/DDBJ whole genome shotgun (WGS) entry which is preliminary data.</text>
</comment>
<keyword evidence="4" id="KW-1185">Reference proteome</keyword>
<name>A0A3S5AA27_9PLAT</name>
<evidence type="ECO:0000313" key="4">
    <source>
        <dbReference type="Proteomes" id="UP000784294"/>
    </source>
</evidence>
<feature type="compositionally biased region" description="Basic and acidic residues" evidence="1">
    <location>
        <begin position="37"/>
        <end position="46"/>
    </location>
</feature>
<protein>
    <recommendedName>
        <fullName evidence="5">Secreted protein</fullName>
    </recommendedName>
</protein>
<evidence type="ECO:0000256" key="2">
    <source>
        <dbReference type="SAM" id="SignalP"/>
    </source>
</evidence>
<feature type="region of interest" description="Disordered" evidence="1">
    <location>
        <begin position="31"/>
        <end position="94"/>
    </location>
</feature>
<sequence>MSHNRPLVFLTVLLLVWVGHTPTLLKASKISTLPKGGDARPQHADGSKNNAANNTPPDASLPASRPTIPAAGPVSDQIQKPTSTPAVTPSLKGGLTTKIEPVAAKMAVDGRARQQNRLGNDIASEGRDQAGSSGEAQSSGEEEHDNEKGWTVVSEEEIRSLMARLQQQAELMKSGTSSEGASQGQTSPIDNTVKETTKLIRSKRLLALPGEVTEGPETKSRSQKADTTLKTGDRKLEK</sequence>
<feature type="signal peptide" evidence="2">
    <location>
        <begin position="1"/>
        <end position="27"/>
    </location>
</feature>
<feature type="region of interest" description="Disordered" evidence="1">
    <location>
        <begin position="106"/>
        <end position="238"/>
    </location>
</feature>
<keyword evidence="2" id="KW-0732">Signal</keyword>
<feature type="compositionally biased region" description="Polar residues" evidence="1">
    <location>
        <begin position="76"/>
        <end position="87"/>
    </location>
</feature>
<gene>
    <name evidence="3" type="ORF">PXEA_LOCUS9101</name>
</gene>
<evidence type="ECO:0000256" key="1">
    <source>
        <dbReference type="SAM" id="MobiDB-lite"/>
    </source>
</evidence>
<dbReference type="Proteomes" id="UP000784294">
    <property type="component" value="Unassembled WGS sequence"/>
</dbReference>
<feature type="compositionally biased region" description="Polar residues" evidence="1">
    <location>
        <begin position="165"/>
        <end position="190"/>
    </location>
</feature>
<proteinExistence type="predicted"/>
<organism evidence="3 4">
    <name type="scientific">Protopolystoma xenopodis</name>
    <dbReference type="NCBI Taxonomy" id="117903"/>
    <lineage>
        <taxon>Eukaryota</taxon>
        <taxon>Metazoa</taxon>
        <taxon>Spiralia</taxon>
        <taxon>Lophotrochozoa</taxon>
        <taxon>Platyhelminthes</taxon>
        <taxon>Monogenea</taxon>
        <taxon>Polyopisthocotylea</taxon>
        <taxon>Polystomatidea</taxon>
        <taxon>Polystomatidae</taxon>
        <taxon>Protopolystoma</taxon>
    </lineage>
</organism>
<feature type="compositionally biased region" description="Polar residues" evidence="1">
    <location>
        <begin position="47"/>
        <end position="57"/>
    </location>
</feature>
<dbReference type="EMBL" id="CAAALY010025385">
    <property type="protein sequence ID" value="VEL15661.1"/>
    <property type="molecule type" value="Genomic_DNA"/>
</dbReference>
<evidence type="ECO:0008006" key="5">
    <source>
        <dbReference type="Google" id="ProtNLM"/>
    </source>
</evidence>
<feature type="compositionally biased region" description="Low complexity" evidence="1">
    <location>
        <begin position="129"/>
        <end position="139"/>
    </location>
</feature>
<reference evidence="3" key="1">
    <citation type="submission" date="2018-11" db="EMBL/GenBank/DDBJ databases">
        <authorList>
            <consortium name="Pathogen Informatics"/>
        </authorList>
    </citation>
    <scope>NUCLEOTIDE SEQUENCE</scope>
</reference>